<dbReference type="SUPFAM" id="SSF52402">
    <property type="entry name" value="Adenine nucleotide alpha hydrolases-like"/>
    <property type="match status" value="1"/>
</dbReference>
<dbReference type="PANTHER" id="PTHR43209:SF1">
    <property type="entry name" value="TRNA SULFURTRANSFERASE"/>
    <property type="match status" value="1"/>
</dbReference>
<protein>
    <recommendedName>
        <fullName evidence="9">Probable tRNA sulfurtransferase</fullName>
        <ecNumber evidence="9">2.8.1.4</ecNumber>
    </recommendedName>
    <alternativeName>
        <fullName evidence="9">Sulfur carrier protein ThiS sulfurtransferase</fullName>
    </alternativeName>
    <alternativeName>
        <fullName evidence="9">Thiamine biosynthesis protein ThiI</fullName>
    </alternativeName>
    <alternativeName>
        <fullName evidence="9">tRNA 4-thiouridine synthase</fullName>
    </alternativeName>
</protein>
<keyword evidence="12" id="KW-1185">Reference proteome</keyword>
<dbReference type="InterPro" id="IPR054173">
    <property type="entry name" value="ThiI_fer"/>
</dbReference>
<dbReference type="Pfam" id="PF22025">
    <property type="entry name" value="ThiI_fer"/>
    <property type="match status" value="1"/>
</dbReference>
<comment type="function">
    <text evidence="9">Catalyzes the ATP-dependent transfer of a sulfur to tRNA to produce 4-thiouridine in position 8 of tRNAs, which functions as a near-UV photosensor. Also catalyzes the transfer of sulfur to the sulfur carrier protein ThiS, forming ThiS-thiocarboxylate. This is a step in the synthesis of thiazole, in the thiamine biosynthesis pathway. The sulfur is donated as persulfide by IscS.</text>
</comment>
<evidence type="ECO:0000256" key="5">
    <source>
        <dbReference type="ARBA" id="ARBA00022741"/>
    </source>
</evidence>
<dbReference type="SMART" id="SM00981">
    <property type="entry name" value="THUMP"/>
    <property type="match status" value="1"/>
</dbReference>
<comment type="similarity">
    <text evidence="9">Belongs to the ThiI family.</text>
</comment>
<keyword evidence="7 9" id="KW-0694">RNA-binding</keyword>
<evidence type="ECO:0000256" key="1">
    <source>
        <dbReference type="ARBA" id="ARBA00004496"/>
    </source>
</evidence>
<dbReference type="EC" id="2.8.1.4" evidence="9"/>
<comment type="caution">
    <text evidence="9">Lacks conserved residue(s) required for the propagation of feature annotation.</text>
</comment>
<dbReference type="Gene3D" id="3.40.50.620">
    <property type="entry name" value="HUPs"/>
    <property type="match status" value="1"/>
</dbReference>
<evidence type="ECO:0000256" key="7">
    <source>
        <dbReference type="ARBA" id="ARBA00022884"/>
    </source>
</evidence>
<sequence>MYLLRYSEIALKSPAVRSRWENLLMRNLKEALPGCKVRRTRGRIWLSGPVDEERLKQIFGIVSFSPCEQTSLQDLGSFIIDYCERTGLSEAETFALRLRRVGSHPFSSQEKTVELADLILERFPHLRVDLDRPEATVYVEIREDDCYLFRNVVKGVGGLPLGAEGDLVALFSGGIDSPVAAWMMMKRGCKITPIYVDLEGFSGPLGLARAEAVVERLKAYQPDLDLLVVNDGFLKKSSEMMREGGVERYTCLICKRRMYRLAEAVARDIGAKGIVTGESLGQVASQTLDNLLVLDAAASLPVYRPLIGFDKVEVEKIAREIGTFDASILPSEGCGAVPRKPATKAKLEEVAKIEEDLKSSADL</sequence>
<comment type="catalytic activity">
    <reaction evidence="9">
        <text>[ThiS sulfur-carrier protein]-C-terminal Gly-Gly-AMP + S-sulfanyl-L-cysteinyl-[cysteine desulfurase] + AH2 = [ThiS sulfur-carrier protein]-C-terminal-Gly-aminoethanethioate + L-cysteinyl-[cysteine desulfurase] + A + AMP + 2 H(+)</text>
        <dbReference type="Rhea" id="RHEA:43340"/>
        <dbReference type="Rhea" id="RHEA-COMP:12157"/>
        <dbReference type="Rhea" id="RHEA-COMP:12158"/>
        <dbReference type="Rhea" id="RHEA-COMP:12910"/>
        <dbReference type="Rhea" id="RHEA-COMP:19908"/>
        <dbReference type="ChEBI" id="CHEBI:13193"/>
        <dbReference type="ChEBI" id="CHEBI:15378"/>
        <dbReference type="ChEBI" id="CHEBI:17499"/>
        <dbReference type="ChEBI" id="CHEBI:29950"/>
        <dbReference type="ChEBI" id="CHEBI:61963"/>
        <dbReference type="ChEBI" id="CHEBI:90618"/>
        <dbReference type="ChEBI" id="CHEBI:232372"/>
        <dbReference type="ChEBI" id="CHEBI:456215"/>
    </reaction>
</comment>
<evidence type="ECO:0000256" key="9">
    <source>
        <dbReference type="HAMAP-Rule" id="MF_00021"/>
    </source>
</evidence>
<dbReference type="InterPro" id="IPR020536">
    <property type="entry name" value="ThiI_AANH"/>
</dbReference>
<feature type="binding site" evidence="9">
    <location>
        <position position="255"/>
    </location>
    <ligand>
        <name>ATP</name>
        <dbReference type="ChEBI" id="CHEBI:30616"/>
    </ligand>
</feature>
<evidence type="ECO:0000313" key="11">
    <source>
        <dbReference type="EMBL" id="MDF0594054.1"/>
    </source>
</evidence>
<dbReference type="CDD" id="cd11716">
    <property type="entry name" value="THUMP_ThiI"/>
    <property type="match status" value="1"/>
</dbReference>
<dbReference type="CDD" id="cd01712">
    <property type="entry name" value="PPase_ThiI"/>
    <property type="match status" value="1"/>
</dbReference>
<keyword evidence="2 9" id="KW-0963">Cytoplasm</keyword>
<dbReference type="SUPFAM" id="SSF143437">
    <property type="entry name" value="THUMP domain-like"/>
    <property type="match status" value="1"/>
</dbReference>
<dbReference type="InterPro" id="IPR004114">
    <property type="entry name" value="THUMP_dom"/>
</dbReference>
<feature type="binding site" evidence="9">
    <location>
        <position position="286"/>
    </location>
    <ligand>
        <name>ATP</name>
        <dbReference type="ChEBI" id="CHEBI:30616"/>
    </ligand>
</feature>
<keyword evidence="8 9" id="KW-0784">Thiamine biosynthesis</keyword>
<comment type="caution">
    <text evidence="11">The sequence shown here is derived from an EMBL/GenBank/DDBJ whole genome shotgun (WGS) entry which is preliminary data.</text>
</comment>
<evidence type="ECO:0000256" key="6">
    <source>
        <dbReference type="ARBA" id="ARBA00022840"/>
    </source>
</evidence>
<gene>
    <name evidence="9 11" type="primary">thiI</name>
    <name evidence="11" type="ORF">P0O24_10730</name>
</gene>
<dbReference type="PROSITE" id="PS51165">
    <property type="entry name" value="THUMP"/>
    <property type="match status" value="1"/>
</dbReference>
<keyword evidence="4 9" id="KW-0808">Transferase</keyword>
<dbReference type="HAMAP" id="MF_00021">
    <property type="entry name" value="ThiI"/>
    <property type="match status" value="1"/>
</dbReference>
<evidence type="ECO:0000259" key="10">
    <source>
        <dbReference type="PROSITE" id="PS51165"/>
    </source>
</evidence>
<accession>A0ABT5XH73</accession>
<evidence type="ECO:0000313" key="12">
    <source>
        <dbReference type="Proteomes" id="UP001215956"/>
    </source>
</evidence>
<dbReference type="Proteomes" id="UP001215956">
    <property type="component" value="Unassembled WGS sequence"/>
</dbReference>
<evidence type="ECO:0000256" key="8">
    <source>
        <dbReference type="ARBA" id="ARBA00022977"/>
    </source>
</evidence>
<comment type="catalytic activity">
    <reaction evidence="9">
        <text>[ThiI sulfur-carrier protein]-S-sulfanyl-L-cysteine + a uridine in tRNA + 2 reduced [2Fe-2S]-[ferredoxin] + ATP + H(+) = [ThiI sulfur-carrier protein]-L-cysteine + a 4-thiouridine in tRNA + 2 oxidized [2Fe-2S]-[ferredoxin] + AMP + diphosphate</text>
        <dbReference type="Rhea" id="RHEA:24176"/>
        <dbReference type="Rhea" id="RHEA-COMP:10000"/>
        <dbReference type="Rhea" id="RHEA-COMP:10001"/>
        <dbReference type="Rhea" id="RHEA-COMP:13337"/>
        <dbReference type="Rhea" id="RHEA-COMP:13338"/>
        <dbReference type="Rhea" id="RHEA-COMP:13339"/>
        <dbReference type="Rhea" id="RHEA-COMP:13340"/>
        <dbReference type="ChEBI" id="CHEBI:15378"/>
        <dbReference type="ChEBI" id="CHEBI:29950"/>
        <dbReference type="ChEBI" id="CHEBI:30616"/>
        <dbReference type="ChEBI" id="CHEBI:33019"/>
        <dbReference type="ChEBI" id="CHEBI:33737"/>
        <dbReference type="ChEBI" id="CHEBI:33738"/>
        <dbReference type="ChEBI" id="CHEBI:61963"/>
        <dbReference type="ChEBI" id="CHEBI:65315"/>
        <dbReference type="ChEBI" id="CHEBI:136798"/>
        <dbReference type="ChEBI" id="CHEBI:456215"/>
        <dbReference type="EC" id="2.8.1.4"/>
    </reaction>
</comment>
<keyword evidence="3 9" id="KW-0820">tRNA-binding</keyword>
<evidence type="ECO:0000256" key="3">
    <source>
        <dbReference type="ARBA" id="ARBA00022555"/>
    </source>
</evidence>
<dbReference type="NCBIfam" id="TIGR00342">
    <property type="entry name" value="tRNA uracil 4-sulfurtransferase ThiI"/>
    <property type="match status" value="1"/>
</dbReference>
<feature type="domain" description="THUMP" evidence="10">
    <location>
        <begin position="49"/>
        <end position="152"/>
    </location>
</feature>
<organism evidence="11 12">
    <name type="scientific">Candidatus Methanocrinis alkalitolerans</name>
    <dbReference type="NCBI Taxonomy" id="3033395"/>
    <lineage>
        <taxon>Archaea</taxon>
        <taxon>Methanobacteriati</taxon>
        <taxon>Methanobacteriota</taxon>
        <taxon>Stenosarchaea group</taxon>
        <taxon>Methanomicrobia</taxon>
        <taxon>Methanotrichales</taxon>
        <taxon>Methanotrichaceae</taxon>
        <taxon>Methanocrinis</taxon>
    </lineage>
</organism>
<dbReference type="Gene3D" id="3.30.2130.30">
    <property type="match status" value="1"/>
</dbReference>
<dbReference type="InterPro" id="IPR003720">
    <property type="entry name" value="tRNA_STrfase"/>
</dbReference>
<reference evidence="11 12" key="1">
    <citation type="submission" date="2023-03" db="EMBL/GenBank/DDBJ databases">
        <title>Whole genome sequencing of Methanotrichaceae archaeon M04Ac.</title>
        <authorList>
            <person name="Khomyakova M.A."/>
            <person name="Merkel A.Y."/>
            <person name="Slobodkin A.I."/>
        </authorList>
    </citation>
    <scope>NUCLEOTIDE SEQUENCE [LARGE SCALE GENOMIC DNA]</scope>
    <source>
        <strain evidence="11 12">M04Ac</strain>
    </source>
</reference>
<dbReference type="InterPro" id="IPR050102">
    <property type="entry name" value="tRNA_sulfurtransferase_ThiI"/>
</dbReference>
<keyword evidence="6 9" id="KW-0067">ATP-binding</keyword>
<dbReference type="InterPro" id="IPR014729">
    <property type="entry name" value="Rossmann-like_a/b/a_fold"/>
</dbReference>
<evidence type="ECO:0000256" key="2">
    <source>
        <dbReference type="ARBA" id="ARBA00022490"/>
    </source>
</evidence>
<dbReference type="GO" id="GO:0140741">
    <property type="term" value="F:tRNA-uracil-4 sulfurtransferase activity"/>
    <property type="evidence" value="ECO:0007669"/>
    <property type="project" value="UniProtKB-EC"/>
</dbReference>
<dbReference type="RefSeq" id="WP_316969752.1">
    <property type="nucleotide sequence ID" value="NZ_JARFPL010000042.1"/>
</dbReference>
<feature type="binding site" evidence="9">
    <location>
        <begin position="170"/>
        <end position="171"/>
    </location>
    <ligand>
        <name>ATP</name>
        <dbReference type="ChEBI" id="CHEBI:30616"/>
    </ligand>
</feature>
<comment type="pathway">
    <text evidence="9">Cofactor biosynthesis; thiamine diphosphate biosynthesis.</text>
</comment>
<dbReference type="InterPro" id="IPR049961">
    <property type="entry name" value="ThiI_N"/>
</dbReference>
<dbReference type="InterPro" id="IPR049962">
    <property type="entry name" value="THUMP_ThiI"/>
</dbReference>
<dbReference type="Pfam" id="PF02568">
    <property type="entry name" value="ThiI"/>
    <property type="match status" value="1"/>
</dbReference>
<dbReference type="EMBL" id="JARFPL010000042">
    <property type="protein sequence ID" value="MDF0594054.1"/>
    <property type="molecule type" value="Genomic_DNA"/>
</dbReference>
<dbReference type="PANTHER" id="PTHR43209">
    <property type="entry name" value="TRNA SULFURTRANSFERASE"/>
    <property type="match status" value="1"/>
</dbReference>
<proteinExistence type="inferred from homology"/>
<comment type="subcellular location">
    <subcellularLocation>
        <location evidence="1 9">Cytoplasm</location>
    </subcellularLocation>
</comment>
<keyword evidence="5 9" id="KW-0547">Nucleotide-binding</keyword>
<dbReference type="Pfam" id="PF02926">
    <property type="entry name" value="THUMP"/>
    <property type="match status" value="1"/>
</dbReference>
<name>A0ABT5XH73_9EURY</name>
<evidence type="ECO:0000256" key="4">
    <source>
        <dbReference type="ARBA" id="ARBA00022679"/>
    </source>
</evidence>
<feature type="binding site" evidence="9">
    <location>
        <position position="277"/>
    </location>
    <ligand>
        <name>ATP</name>
        <dbReference type="ChEBI" id="CHEBI:30616"/>
    </ligand>
</feature>